<gene>
    <name evidence="1" type="primary">X975_04182</name>
    <name evidence="1" type="ORF">CEXT_698271</name>
</gene>
<accession>A0AAV4NR92</accession>
<dbReference type="Proteomes" id="UP001054945">
    <property type="component" value="Unassembled WGS sequence"/>
</dbReference>
<organism evidence="1 2">
    <name type="scientific">Caerostris extrusa</name>
    <name type="common">Bark spider</name>
    <name type="synonym">Caerostris bankana</name>
    <dbReference type="NCBI Taxonomy" id="172846"/>
    <lineage>
        <taxon>Eukaryota</taxon>
        <taxon>Metazoa</taxon>
        <taxon>Ecdysozoa</taxon>
        <taxon>Arthropoda</taxon>
        <taxon>Chelicerata</taxon>
        <taxon>Arachnida</taxon>
        <taxon>Araneae</taxon>
        <taxon>Araneomorphae</taxon>
        <taxon>Entelegynae</taxon>
        <taxon>Araneoidea</taxon>
        <taxon>Araneidae</taxon>
        <taxon>Caerostris</taxon>
    </lineage>
</organism>
<dbReference type="PANTHER" id="PTHR45739">
    <property type="entry name" value="MATRIX PROTEIN, PUTATIVE-RELATED"/>
    <property type="match status" value="1"/>
</dbReference>
<dbReference type="EMBL" id="BPLR01003575">
    <property type="protein sequence ID" value="GIX86268.1"/>
    <property type="molecule type" value="Genomic_DNA"/>
</dbReference>
<dbReference type="GO" id="GO:0009653">
    <property type="term" value="P:anatomical structure morphogenesis"/>
    <property type="evidence" value="ECO:0007669"/>
    <property type="project" value="TreeGrafter"/>
</dbReference>
<dbReference type="InterPro" id="IPR051561">
    <property type="entry name" value="FRAS1_ECM"/>
</dbReference>
<evidence type="ECO:0000313" key="1">
    <source>
        <dbReference type="EMBL" id="GIX86268.1"/>
    </source>
</evidence>
<keyword evidence="2" id="KW-1185">Reference proteome</keyword>
<evidence type="ECO:0000313" key="2">
    <source>
        <dbReference type="Proteomes" id="UP001054945"/>
    </source>
</evidence>
<sequence>MTNLYHYYKTTERSSENTDFPGVPITSFTQLDIAGSKIYYVHTRNDEVKMDNFEFGKELTSLNPLEDGNIGFRFFNQKVLREKIETVLESTLTYIITKPPKHGIIINKDFSNKTISNFTQDDINKMKIFYILDPETNVTSDIFHFKIVDGEMSNFLFSIPLKKCHIEIKQNPYSTHAHPLPFTQCTIQCPTARISSIALVTPPRKSTSVEEQCTH</sequence>
<comment type="caution">
    <text evidence="1">The sequence shown here is derived from an EMBL/GenBank/DDBJ whole genome shotgun (WGS) entry which is preliminary data.</text>
</comment>
<reference evidence="1 2" key="1">
    <citation type="submission" date="2021-06" db="EMBL/GenBank/DDBJ databases">
        <title>Caerostris extrusa draft genome.</title>
        <authorList>
            <person name="Kono N."/>
            <person name="Arakawa K."/>
        </authorList>
    </citation>
    <scope>NUCLEOTIDE SEQUENCE [LARGE SCALE GENOMIC DNA]</scope>
</reference>
<name>A0AAV4NR92_CAEEX</name>
<dbReference type="Pfam" id="PF16184">
    <property type="entry name" value="Cadherin_3"/>
    <property type="match status" value="1"/>
</dbReference>
<proteinExistence type="predicted"/>
<dbReference type="AlphaFoldDB" id="A0AAV4NR92"/>
<dbReference type="PANTHER" id="PTHR45739:SF8">
    <property type="entry name" value="FRAS1-RELATED EXTRACELLULAR MATRIX PROTEIN 1"/>
    <property type="match status" value="1"/>
</dbReference>
<protein>
    <submittedName>
        <fullName evidence="1">Extracellular matrix protein 3</fullName>
    </submittedName>
</protein>